<organism evidence="1 2">
    <name type="scientific">Brevundimonas nasdae</name>
    <dbReference type="NCBI Taxonomy" id="172043"/>
    <lineage>
        <taxon>Bacteria</taxon>
        <taxon>Pseudomonadati</taxon>
        <taxon>Pseudomonadota</taxon>
        <taxon>Alphaproteobacteria</taxon>
        <taxon>Caulobacterales</taxon>
        <taxon>Caulobacteraceae</taxon>
        <taxon>Brevundimonas</taxon>
    </lineage>
</organism>
<dbReference type="AlphaFoldDB" id="A0A0B4CBB0"/>
<accession>A0A0B4CBB0</accession>
<dbReference type="InterPro" id="IPR005619">
    <property type="entry name" value="Uncharacterised_YajG"/>
</dbReference>
<name>A0A0B4CBB0_9CAUL</name>
<dbReference type="EMBL" id="JWSY01000010">
    <property type="protein sequence ID" value="KIC58584.1"/>
    <property type="molecule type" value="Genomic_DNA"/>
</dbReference>
<proteinExistence type="predicted"/>
<evidence type="ECO:0000313" key="1">
    <source>
        <dbReference type="EMBL" id="KIC58584.1"/>
    </source>
</evidence>
<evidence type="ECO:0000313" key="2">
    <source>
        <dbReference type="Proteomes" id="UP000031166"/>
    </source>
</evidence>
<gene>
    <name evidence="1" type="ORF">RM53_07920</name>
</gene>
<dbReference type="Pfam" id="PF03923">
    <property type="entry name" value="Lipoprotein_16"/>
    <property type="match status" value="1"/>
</dbReference>
<sequence length="146" mass="15284">MASSDARTENRARIGAQINGYGMEMAAIRSQVEVTDIVRDAIAAELRQRGYQVGDSGARVNAEVTTFYNDFSVGMLAGKSKADVGLTVTVTNAAGAEVYRRAIAGQAERTVQLANGGNAATTLSQALSLALKELMGDPAFVAALTR</sequence>
<dbReference type="Proteomes" id="UP000031166">
    <property type="component" value="Unassembled WGS sequence"/>
</dbReference>
<protein>
    <recommendedName>
        <fullName evidence="3">Lipoprotein</fullName>
    </recommendedName>
</protein>
<evidence type="ECO:0008006" key="3">
    <source>
        <dbReference type="Google" id="ProtNLM"/>
    </source>
</evidence>
<comment type="caution">
    <text evidence="1">The sequence shown here is derived from an EMBL/GenBank/DDBJ whole genome shotgun (WGS) entry which is preliminary data.</text>
</comment>
<reference evidence="1 2" key="1">
    <citation type="submission" date="2014-12" db="EMBL/GenBank/DDBJ databases">
        <title>Genome sequencing of Brevundimonas nasdae TPW30.</title>
        <authorList>
            <person name="Tan P.W."/>
            <person name="Chan K.-G."/>
        </authorList>
    </citation>
    <scope>NUCLEOTIDE SEQUENCE [LARGE SCALE GENOMIC DNA]</scope>
    <source>
        <strain evidence="1 2">TPW30</strain>
    </source>
</reference>